<keyword evidence="3" id="KW-1185">Reference proteome</keyword>
<protein>
    <submittedName>
        <fullName evidence="2">AAA domain-containing protein</fullName>
    </submittedName>
</protein>
<dbReference type="AlphaFoldDB" id="A0A1N6NPU6"/>
<accession>A0A1N6NPU6</accession>
<dbReference type="EMBL" id="FTMI01000001">
    <property type="protein sequence ID" value="SIP94032.1"/>
    <property type="molecule type" value="Genomic_DNA"/>
</dbReference>
<evidence type="ECO:0000313" key="3">
    <source>
        <dbReference type="Proteomes" id="UP000186235"/>
    </source>
</evidence>
<organism evidence="2 3">
    <name type="scientific">Cellulosimicrobium aquatile</name>
    <dbReference type="NCBI Taxonomy" id="1612203"/>
    <lineage>
        <taxon>Bacteria</taxon>
        <taxon>Bacillati</taxon>
        <taxon>Actinomycetota</taxon>
        <taxon>Actinomycetes</taxon>
        <taxon>Micrococcales</taxon>
        <taxon>Promicromonosporaceae</taxon>
        <taxon>Cellulosimicrobium</taxon>
    </lineage>
</organism>
<dbReference type="SMART" id="SM00382">
    <property type="entry name" value="AAA"/>
    <property type="match status" value="1"/>
</dbReference>
<dbReference type="RefSeq" id="WP_076403787.1">
    <property type="nucleotide sequence ID" value="NZ_FTMI01000001.1"/>
</dbReference>
<dbReference type="GO" id="GO:0016887">
    <property type="term" value="F:ATP hydrolysis activity"/>
    <property type="evidence" value="ECO:0007669"/>
    <property type="project" value="InterPro"/>
</dbReference>
<name>A0A1N6NPU6_9MICO</name>
<dbReference type="Pfam" id="PF13401">
    <property type="entry name" value="AAA_22"/>
    <property type="match status" value="1"/>
</dbReference>
<proteinExistence type="predicted"/>
<evidence type="ECO:0000313" key="2">
    <source>
        <dbReference type="EMBL" id="SIP94032.1"/>
    </source>
</evidence>
<dbReference type="Gene3D" id="3.40.50.300">
    <property type="entry name" value="P-loop containing nucleotide triphosphate hydrolases"/>
    <property type="match status" value="1"/>
</dbReference>
<sequence length="482" mass="52922">MTPIETFCDRVSDQLRSGGNCSVVGPPGSGKTWILERVRESISSGSMDAARVDLQSCRSGSDAIRALLGAIVGGTAEIPSLVGWRDLRTRLDLAPAPILIVDEFDAVERFPDGADFLRNLREQVQYGGARGLRLLVASRRPLRLLEERLRGISTLDSVFAPFHAPLLERSDIRLLWPTVATSGRRVSAVLDWSGGVAHLCKLYCDAVAGGADPSSVDVARSSWASRMADYLEAIGLWETVSQYALGPVLKEAPLDRARLVAMHVIPSDWRDGGRGLWDFEPLVDEIRHRNLFFESWGDVGRHEVAGRRLAVELLDQTSWRNGDHPAYAILAQSTARAREAGVDNPSLADAIGYLEEGQVWAVVSRSWGLPQRRLEPDDPKYWRSRFSHIGGVGSLRGVRRNFDASLCCSYAEEMIEQRRLLGAQAPSSGNLSGRRLAEPLDGVELELREAPAKRRRLARRLGAVLGAAAAIATIVQVVREIL</sequence>
<dbReference type="InterPro" id="IPR003593">
    <property type="entry name" value="AAA+_ATPase"/>
</dbReference>
<reference evidence="3" key="1">
    <citation type="submission" date="2017-01" db="EMBL/GenBank/DDBJ databases">
        <authorList>
            <person name="Varghese N."/>
            <person name="Submissions S."/>
        </authorList>
    </citation>
    <scope>NUCLEOTIDE SEQUENCE [LARGE SCALE GENOMIC DNA]</scope>
    <source>
        <strain evidence="3">3bp</strain>
    </source>
</reference>
<dbReference type="Proteomes" id="UP000186235">
    <property type="component" value="Unassembled WGS sequence"/>
</dbReference>
<feature type="domain" description="AAA+ ATPase" evidence="1">
    <location>
        <begin position="17"/>
        <end position="180"/>
    </location>
</feature>
<dbReference type="InterPro" id="IPR049945">
    <property type="entry name" value="AAA_22"/>
</dbReference>
<gene>
    <name evidence="2" type="ORF">SAMN05518682_0637</name>
</gene>
<dbReference type="InterPro" id="IPR027417">
    <property type="entry name" value="P-loop_NTPase"/>
</dbReference>
<dbReference type="SUPFAM" id="SSF52540">
    <property type="entry name" value="P-loop containing nucleoside triphosphate hydrolases"/>
    <property type="match status" value="1"/>
</dbReference>
<evidence type="ECO:0000259" key="1">
    <source>
        <dbReference type="SMART" id="SM00382"/>
    </source>
</evidence>